<reference evidence="7" key="1">
    <citation type="submission" date="2025-08" db="UniProtKB">
        <authorList>
            <consortium name="RefSeq"/>
        </authorList>
    </citation>
    <scope>IDENTIFICATION</scope>
</reference>
<dbReference type="SUPFAM" id="SSF57667">
    <property type="entry name" value="beta-beta-alpha zinc fingers"/>
    <property type="match status" value="2"/>
</dbReference>
<feature type="compositionally biased region" description="Low complexity" evidence="4">
    <location>
        <begin position="694"/>
        <end position="705"/>
    </location>
</feature>
<feature type="compositionally biased region" description="Low complexity" evidence="4">
    <location>
        <begin position="788"/>
        <end position="809"/>
    </location>
</feature>
<feature type="compositionally biased region" description="Basic and acidic residues" evidence="4">
    <location>
        <begin position="668"/>
        <end position="679"/>
    </location>
</feature>
<feature type="compositionally biased region" description="Basic and acidic residues" evidence="4">
    <location>
        <begin position="985"/>
        <end position="1002"/>
    </location>
</feature>
<keyword evidence="2" id="KW-0863">Zinc-finger</keyword>
<dbReference type="InterPro" id="IPR036236">
    <property type="entry name" value="Znf_C2H2_sf"/>
</dbReference>
<dbReference type="RefSeq" id="XP_026676900.1">
    <property type="nucleotide sequence ID" value="XM_026821099.1"/>
</dbReference>
<feature type="compositionally biased region" description="Acidic residues" evidence="4">
    <location>
        <begin position="352"/>
        <end position="363"/>
    </location>
</feature>
<evidence type="ECO:0000256" key="3">
    <source>
        <dbReference type="ARBA" id="ARBA00022833"/>
    </source>
</evidence>
<feature type="compositionally biased region" description="Polar residues" evidence="4">
    <location>
        <begin position="680"/>
        <end position="693"/>
    </location>
</feature>
<dbReference type="Pfam" id="PF05253">
    <property type="entry name" value="zf-U11-48K"/>
    <property type="match status" value="2"/>
</dbReference>
<feature type="domain" description="CHHC U11-48K-type" evidence="5">
    <location>
        <begin position="37"/>
        <end position="64"/>
    </location>
</feature>
<accession>A0A3Q0IRC9</accession>
<feature type="compositionally biased region" description="Basic residues" evidence="4">
    <location>
        <begin position="1112"/>
        <end position="1122"/>
    </location>
</feature>
<evidence type="ECO:0000256" key="2">
    <source>
        <dbReference type="ARBA" id="ARBA00022771"/>
    </source>
</evidence>
<feature type="compositionally biased region" description="Low complexity" evidence="4">
    <location>
        <begin position="818"/>
        <end position="829"/>
    </location>
</feature>
<evidence type="ECO:0000256" key="1">
    <source>
        <dbReference type="ARBA" id="ARBA00022723"/>
    </source>
</evidence>
<keyword evidence="1" id="KW-0479">Metal-binding</keyword>
<dbReference type="PROSITE" id="PS51800">
    <property type="entry name" value="ZF_CHHC_U11_48K"/>
    <property type="match status" value="2"/>
</dbReference>
<feature type="compositionally biased region" description="Polar residues" evidence="4">
    <location>
        <begin position="942"/>
        <end position="956"/>
    </location>
</feature>
<feature type="region of interest" description="Disordered" evidence="4">
    <location>
        <begin position="530"/>
        <end position="580"/>
    </location>
</feature>
<feature type="region of interest" description="Disordered" evidence="4">
    <location>
        <begin position="484"/>
        <end position="503"/>
    </location>
</feature>
<feature type="domain" description="CHHC U11-48K-type" evidence="5">
    <location>
        <begin position="214"/>
        <end position="241"/>
    </location>
</feature>
<gene>
    <name evidence="7" type="primary">LOC113466038</name>
</gene>
<feature type="compositionally biased region" description="Low complexity" evidence="4">
    <location>
        <begin position="848"/>
        <end position="857"/>
    </location>
</feature>
<feature type="compositionally biased region" description="Polar residues" evidence="4">
    <location>
        <begin position="530"/>
        <end position="561"/>
    </location>
</feature>
<feature type="compositionally biased region" description="Basic residues" evidence="4">
    <location>
        <begin position="970"/>
        <end position="984"/>
    </location>
</feature>
<evidence type="ECO:0000256" key="4">
    <source>
        <dbReference type="SAM" id="MobiDB-lite"/>
    </source>
</evidence>
<keyword evidence="3" id="KW-0862">Zinc</keyword>
<protein>
    <submittedName>
        <fullName evidence="7">LIM domain-containing protein A-like</fullName>
    </submittedName>
</protein>
<feature type="region of interest" description="Disordered" evidence="4">
    <location>
        <begin position="1079"/>
        <end position="1134"/>
    </location>
</feature>
<feature type="compositionally biased region" description="Low complexity" evidence="4">
    <location>
        <begin position="648"/>
        <end position="659"/>
    </location>
</feature>
<feature type="region of interest" description="Disordered" evidence="4">
    <location>
        <begin position="927"/>
        <end position="1006"/>
    </location>
</feature>
<dbReference type="KEGG" id="dci:113466038"/>
<dbReference type="GeneID" id="113466038"/>
<dbReference type="AlphaFoldDB" id="A0A3Q0IRC9"/>
<feature type="region of interest" description="Disordered" evidence="4">
    <location>
        <begin position="639"/>
        <end position="872"/>
    </location>
</feature>
<evidence type="ECO:0000313" key="7">
    <source>
        <dbReference type="RefSeq" id="XP_026676900.1"/>
    </source>
</evidence>
<dbReference type="PaxDb" id="121845-A0A3Q0IRC9"/>
<name>A0A3Q0IRC9_DIACI</name>
<dbReference type="Proteomes" id="UP000079169">
    <property type="component" value="Unplaced"/>
</dbReference>
<dbReference type="STRING" id="121845.A0A3Q0IRC9"/>
<organism evidence="6 7">
    <name type="scientific">Diaphorina citri</name>
    <name type="common">Asian citrus psyllid</name>
    <dbReference type="NCBI Taxonomy" id="121845"/>
    <lineage>
        <taxon>Eukaryota</taxon>
        <taxon>Metazoa</taxon>
        <taxon>Ecdysozoa</taxon>
        <taxon>Arthropoda</taxon>
        <taxon>Hexapoda</taxon>
        <taxon>Insecta</taxon>
        <taxon>Pterygota</taxon>
        <taxon>Neoptera</taxon>
        <taxon>Paraneoptera</taxon>
        <taxon>Hemiptera</taxon>
        <taxon>Sternorrhyncha</taxon>
        <taxon>Psylloidea</taxon>
        <taxon>Psyllidae</taxon>
        <taxon>Diaphorininae</taxon>
        <taxon>Diaphorina</taxon>
    </lineage>
</organism>
<proteinExistence type="predicted"/>
<evidence type="ECO:0000259" key="5">
    <source>
        <dbReference type="PROSITE" id="PS51800"/>
    </source>
</evidence>
<feature type="compositionally biased region" description="Basic and acidic residues" evidence="4">
    <location>
        <begin position="830"/>
        <end position="847"/>
    </location>
</feature>
<dbReference type="InterPro" id="IPR022776">
    <property type="entry name" value="TRM13/UPF0224_CHHC_Znf_dom"/>
</dbReference>
<dbReference type="GO" id="GO:0008270">
    <property type="term" value="F:zinc ion binding"/>
    <property type="evidence" value="ECO:0007669"/>
    <property type="project" value="UniProtKB-KW"/>
</dbReference>
<sequence length="1152" mass="129859">MPKLDWLSPNEYNEAPGECVVGAYWVPNESCEPNRIMVTCPFNSAHKMKQSKFAGHIVKCEKNYPDHNKVPCIYSTLEFIDRDKLQEHLLVCPHRKNFMPANPNQVPVVNHKLVETHLTTWEDHDRVNVAVPHEESVIEEDHGDEKAKMTVSLDLRKSIAIENQTVGVIDHDLDSVTEQDSEDDSNVLYNEAPGECVVGAYWVPNESCEPNRIMVTCPFNSAHKMKQSKFAGHIVKCEKNYPDHNKVPCIYSTLEFIDRDKLQEHLLVCPHRKNFMPANPHQVPVVNHKLVETHLTTWEDHDRVNVAVPHKESVTEEDHGDEKAKMTVSLDLRKSIAIENQTVGVIDHDLDSVTEQDSEDDFQEGSSSDATDMPFLLTKPVPLSNYYNCDSETGDNDSLNGSDELIDQTDDYSIEPNKTRQWLTTIEPEGDNDHYSSVDFSKTCDTVEDIAVHRVNHAQDLFMRSSRLQASVAQFCDLSDEVQSDNPNNCDVSGEESVQKHGMEDNVSESIATGYATDDTEETFNTIKDLQLTDSENHSDNTQSIKSEDNQNQSEVSTNTGGLRVYDFTHDGPQAPKPRRKLSLSDLVVFPDEVEVSPYYVSPHDGLHTTYRVADEEESQVFWQSNSSDADVTRVAAVGRGLPRGRGRSSYGRSNTGRGCITANQYGRNDERSSHERNETGIQYGTSDSDLTVNNESSENSSSERSSLDREKLIQSLCKGRVERSYPRPRGGHHGTPQVQMGRGQDFSNDSRGHVKSPGTMSSSYREDYDPPNQGSVNVGMGRGADFSSSSRHSSHSYSSQYSSGTGRSIPGKRFDSRSSISSISSNYSIRDEKVTSPGYRRNDNRSDNSSSSVNRRQGTQPFNGYDKENSHYLGKTGFVQESRKESDSSSSGSQGRGSFLKAQGKLSLFRENSQGRGSFLKALIQQKKNQTSHQPGGLQGYNFQNSKYQGNSQDQYFKHQGHNQDQHFKHQGHKQNQHFKHQGHNQDQHFKHQGHNQDQHFKHQGKVTTSKILNTKVTAKINTSNINVTTKINTSNIKVTTKINTLNIKVTTKINTSNIELQGHNQDQHFKCQGHNQNQHFKHQGHNQDQHFKHQGHNQDQHFKHQDHYKVHSQPHSKHTPRGVSDKAASPPKVVGRGALLKYMMEKKKMT</sequence>
<evidence type="ECO:0000313" key="6">
    <source>
        <dbReference type="Proteomes" id="UP000079169"/>
    </source>
</evidence>
<feature type="region of interest" description="Disordered" evidence="4">
    <location>
        <begin position="348"/>
        <end position="374"/>
    </location>
</feature>
<keyword evidence="6" id="KW-1185">Reference proteome</keyword>
<feature type="compositionally biased region" description="Basic and acidic residues" evidence="4">
    <location>
        <begin position="1087"/>
        <end position="1111"/>
    </location>
</feature>